<name>A0A172Y4T2_9CAUL</name>
<organism evidence="1 2">
    <name type="scientific">Brevundimonas naejangsanensis</name>
    <dbReference type="NCBI Taxonomy" id="588932"/>
    <lineage>
        <taxon>Bacteria</taxon>
        <taxon>Pseudomonadati</taxon>
        <taxon>Pseudomonadota</taxon>
        <taxon>Alphaproteobacteria</taxon>
        <taxon>Caulobacterales</taxon>
        <taxon>Caulobacteraceae</taxon>
        <taxon>Brevundimonas</taxon>
    </lineage>
</organism>
<dbReference type="SUPFAM" id="SSF53335">
    <property type="entry name" value="S-adenosyl-L-methionine-dependent methyltransferases"/>
    <property type="match status" value="1"/>
</dbReference>
<dbReference type="GO" id="GO:0032259">
    <property type="term" value="P:methylation"/>
    <property type="evidence" value="ECO:0007669"/>
    <property type="project" value="UniProtKB-KW"/>
</dbReference>
<dbReference type="PANTHER" id="PTHR43042:SF2">
    <property type="entry name" value="SAM-DEPENDENT METHYLTRANSFERASE"/>
    <property type="match status" value="1"/>
</dbReference>
<dbReference type="Gene3D" id="2.60.40.1180">
    <property type="entry name" value="Golgi alpha-mannosidase II"/>
    <property type="match status" value="1"/>
</dbReference>
<dbReference type="eggNOG" id="COG1092">
    <property type="taxonomic scope" value="Bacteria"/>
</dbReference>
<dbReference type="CDD" id="cd02440">
    <property type="entry name" value="AdoMet_MTases"/>
    <property type="match status" value="1"/>
</dbReference>
<proteinExistence type="predicted"/>
<dbReference type="GO" id="GO:0008168">
    <property type="term" value="F:methyltransferase activity"/>
    <property type="evidence" value="ECO:0007669"/>
    <property type="project" value="UniProtKB-KW"/>
</dbReference>
<dbReference type="InterPro" id="IPR029063">
    <property type="entry name" value="SAM-dependent_MTases_sf"/>
</dbReference>
<dbReference type="InterPro" id="IPR013780">
    <property type="entry name" value="Glyco_hydro_b"/>
</dbReference>
<dbReference type="KEGG" id="bne:DA69_05015"/>
<evidence type="ECO:0000313" key="2">
    <source>
        <dbReference type="Proteomes" id="UP000077603"/>
    </source>
</evidence>
<gene>
    <name evidence="1" type="ORF">DA69_05015</name>
</gene>
<keyword evidence="1" id="KW-0489">Methyltransferase</keyword>
<sequence>MAPVLSSTPETLVTRGWSDYALLDSGDGRKLERYGRYTVVRPEPQCFWKPHEEAAFERANAMFDPQQEEEDSGRWRFDQHGPIDAFPLKWRDVRFMGRFTPFRHLAFFPEQAANWEWLDARVRTLKQPKILNLFGYTGVASLACAAAGAHVTHVDASKKSVAYARENAELSGLADRPIRWIVEDARKFVAREVRRGSKYDGIILDPPKYGRGANGEVWRLFEDMPGLLKGCAALLSDDASFLLLNAYAARISGLSLAHMMAEATHDRGGRIDWGELALSEDGESARAIGLSFFARWSA</sequence>
<dbReference type="STRING" id="588932.DA69_05015"/>
<dbReference type="RefSeq" id="WP_025977160.1">
    <property type="nucleotide sequence ID" value="NZ_CP015614.1"/>
</dbReference>
<protein>
    <submittedName>
        <fullName evidence="1">SAM-dependent methyltransferase</fullName>
    </submittedName>
</protein>
<dbReference type="OrthoDB" id="9805492at2"/>
<dbReference type="PANTHER" id="PTHR43042">
    <property type="entry name" value="SAM-DEPENDENT METHYLTRANSFERASE"/>
    <property type="match status" value="1"/>
</dbReference>
<evidence type="ECO:0000313" key="1">
    <source>
        <dbReference type="EMBL" id="ANF54156.1"/>
    </source>
</evidence>
<reference evidence="1 2" key="1">
    <citation type="journal article" date="2014" name="Genome Announc.">
        <title>Genome Sequence of a Promising Hydrogen-Producing Facultative Anaerobic Bacterium, Brevundimonas naejangsanensis Strain B1.</title>
        <authorList>
            <person name="Su H."/>
            <person name="Zhang T."/>
            <person name="Bao M."/>
            <person name="Jiang Y."/>
            <person name="Wang Y."/>
            <person name="Tan T."/>
        </authorList>
    </citation>
    <scope>NUCLEOTIDE SEQUENCE [LARGE SCALE GENOMIC DNA]</scope>
    <source>
        <strain evidence="1 2">B1</strain>
    </source>
</reference>
<dbReference type="Proteomes" id="UP000077603">
    <property type="component" value="Chromosome"/>
</dbReference>
<dbReference type="EMBL" id="CP015614">
    <property type="protein sequence ID" value="ANF54156.1"/>
    <property type="molecule type" value="Genomic_DNA"/>
</dbReference>
<dbReference type="Gene3D" id="3.40.50.150">
    <property type="entry name" value="Vaccinia Virus protein VP39"/>
    <property type="match status" value="1"/>
</dbReference>
<accession>A0A172Y4T2</accession>
<keyword evidence="1" id="KW-0808">Transferase</keyword>
<dbReference type="AlphaFoldDB" id="A0A172Y4T2"/>
<dbReference type="Pfam" id="PF03602">
    <property type="entry name" value="Cons_hypoth95"/>
    <property type="match status" value="1"/>
</dbReference>
<keyword evidence="2" id="KW-1185">Reference proteome</keyword>